<dbReference type="Gene3D" id="3.40.50.300">
    <property type="entry name" value="P-loop containing nucleotide triphosphate hydrolases"/>
    <property type="match status" value="1"/>
</dbReference>
<dbReference type="Pfam" id="PF04851">
    <property type="entry name" value="ResIII"/>
    <property type="match status" value="1"/>
</dbReference>
<dbReference type="AlphaFoldDB" id="A0A3S3NFX4"/>
<dbReference type="GO" id="GO:0003677">
    <property type="term" value="F:DNA binding"/>
    <property type="evidence" value="ECO:0007669"/>
    <property type="project" value="InterPro"/>
</dbReference>
<dbReference type="STRING" id="1965070.A0A3S3NFX4"/>
<proteinExistence type="predicted"/>
<keyword evidence="5" id="KW-0347">Helicase</keyword>
<dbReference type="InterPro" id="IPR014013">
    <property type="entry name" value="Helic_SF1/SF2_ATP-bd_DinG/Rad3"/>
</dbReference>
<dbReference type="GO" id="GO:0034085">
    <property type="term" value="P:establishment of sister chromatid cohesion"/>
    <property type="evidence" value="ECO:0007669"/>
    <property type="project" value="TreeGrafter"/>
</dbReference>
<evidence type="ECO:0000256" key="2">
    <source>
        <dbReference type="ARBA" id="ARBA00022801"/>
    </source>
</evidence>
<dbReference type="InterPro" id="IPR027417">
    <property type="entry name" value="P-loop_NTPase"/>
</dbReference>
<dbReference type="GO" id="GO:0005524">
    <property type="term" value="F:ATP binding"/>
    <property type="evidence" value="ECO:0007669"/>
    <property type="project" value="UniProtKB-KW"/>
</dbReference>
<evidence type="ECO:0000259" key="4">
    <source>
        <dbReference type="PROSITE" id="PS51193"/>
    </source>
</evidence>
<dbReference type="OrthoDB" id="19182at2759"/>
<dbReference type="Proteomes" id="UP000285301">
    <property type="component" value="Unassembled WGS sequence"/>
</dbReference>
<keyword evidence="6" id="KW-1185">Reference proteome</keyword>
<dbReference type="GO" id="GO:0016787">
    <property type="term" value="F:hydrolase activity"/>
    <property type="evidence" value="ECO:0007669"/>
    <property type="project" value="UniProtKB-KW"/>
</dbReference>
<feature type="domain" description="Helicase ATP-binding" evidence="4">
    <location>
        <begin position="7"/>
        <end position="64"/>
    </location>
</feature>
<evidence type="ECO:0000313" key="6">
    <source>
        <dbReference type="Proteomes" id="UP000285301"/>
    </source>
</evidence>
<dbReference type="EMBL" id="NCKU01021217">
    <property type="protein sequence ID" value="RWR98520.1"/>
    <property type="molecule type" value="Genomic_DNA"/>
</dbReference>
<protein>
    <submittedName>
        <fullName evidence="5">Regulator of telomere elongation helicase 1-like protein</fullName>
    </submittedName>
</protein>
<evidence type="ECO:0000256" key="3">
    <source>
        <dbReference type="ARBA" id="ARBA00022840"/>
    </source>
</evidence>
<dbReference type="GO" id="GO:0003678">
    <property type="term" value="F:DNA helicase activity"/>
    <property type="evidence" value="ECO:0007669"/>
    <property type="project" value="TreeGrafter"/>
</dbReference>
<accession>A0A3S3NFX4</accession>
<evidence type="ECO:0000256" key="1">
    <source>
        <dbReference type="ARBA" id="ARBA00022741"/>
    </source>
</evidence>
<keyword evidence="3" id="KW-0067">ATP-binding</keyword>
<keyword evidence="2" id="KW-0378">Hydrolase</keyword>
<reference evidence="5 6" key="1">
    <citation type="journal article" date="2018" name="Gigascience">
        <title>Genomes of trombidid mites reveal novel predicted allergens and laterally-transferred genes associated with secondary metabolism.</title>
        <authorList>
            <person name="Dong X."/>
            <person name="Chaisiri K."/>
            <person name="Xia D."/>
            <person name="Armstrong S.D."/>
            <person name="Fang Y."/>
            <person name="Donnelly M.J."/>
            <person name="Kadowaki T."/>
            <person name="McGarry J.W."/>
            <person name="Darby A.C."/>
            <person name="Makepeace B.L."/>
        </authorList>
    </citation>
    <scope>NUCLEOTIDE SEQUENCE [LARGE SCALE GENOMIC DNA]</scope>
    <source>
        <strain evidence="5">UoL-WK</strain>
    </source>
</reference>
<dbReference type="InterPro" id="IPR006935">
    <property type="entry name" value="Helicase/UvrB_N"/>
</dbReference>
<dbReference type="PANTHER" id="PTHR11472:SF41">
    <property type="entry name" value="ATP-DEPENDENT DNA HELICASE DDX11-RELATED"/>
    <property type="match status" value="1"/>
</dbReference>
<sequence>MHSFEVNGITIQFPFQPYDIQYEYIKNVIKVLKEEKIGLFESPTGTGKTLSLLCSTISYMYESK</sequence>
<organism evidence="5 6">
    <name type="scientific">Dinothrombium tinctorium</name>
    <dbReference type="NCBI Taxonomy" id="1965070"/>
    <lineage>
        <taxon>Eukaryota</taxon>
        <taxon>Metazoa</taxon>
        <taxon>Ecdysozoa</taxon>
        <taxon>Arthropoda</taxon>
        <taxon>Chelicerata</taxon>
        <taxon>Arachnida</taxon>
        <taxon>Acari</taxon>
        <taxon>Acariformes</taxon>
        <taxon>Trombidiformes</taxon>
        <taxon>Prostigmata</taxon>
        <taxon>Anystina</taxon>
        <taxon>Parasitengona</taxon>
        <taxon>Trombidioidea</taxon>
        <taxon>Trombidiidae</taxon>
        <taxon>Dinothrombium</taxon>
    </lineage>
</organism>
<dbReference type="GO" id="GO:0005634">
    <property type="term" value="C:nucleus"/>
    <property type="evidence" value="ECO:0007669"/>
    <property type="project" value="TreeGrafter"/>
</dbReference>
<dbReference type="PANTHER" id="PTHR11472">
    <property type="entry name" value="DNA REPAIR DEAD HELICASE RAD3/XP-D SUBFAMILY MEMBER"/>
    <property type="match status" value="1"/>
</dbReference>
<dbReference type="InterPro" id="IPR045028">
    <property type="entry name" value="DinG/Rad3-like"/>
</dbReference>
<gene>
    <name evidence="5" type="ORF">B4U79_08366</name>
</gene>
<dbReference type="PROSITE" id="PS51193">
    <property type="entry name" value="HELICASE_ATP_BIND_2"/>
    <property type="match status" value="1"/>
</dbReference>
<keyword evidence="1" id="KW-0547">Nucleotide-binding</keyword>
<evidence type="ECO:0000313" key="5">
    <source>
        <dbReference type="EMBL" id="RWR98520.1"/>
    </source>
</evidence>
<dbReference type="SUPFAM" id="SSF52540">
    <property type="entry name" value="P-loop containing nucleoside triphosphate hydrolases"/>
    <property type="match status" value="1"/>
</dbReference>
<name>A0A3S3NFX4_9ACAR</name>
<comment type="caution">
    <text evidence="5">The sequence shown here is derived from an EMBL/GenBank/DDBJ whole genome shotgun (WGS) entry which is preliminary data.</text>
</comment>
<feature type="non-terminal residue" evidence="5">
    <location>
        <position position="64"/>
    </location>
</feature>